<accession>A0A068NYX0</accession>
<dbReference type="Gene3D" id="3.50.50.60">
    <property type="entry name" value="FAD/NAD(P)-binding domain"/>
    <property type="match status" value="1"/>
</dbReference>
<dbReference type="PANTHER" id="PTHR43747:SF1">
    <property type="entry name" value="SLR1998 PROTEIN"/>
    <property type="match status" value="1"/>
</dbReference>
<dbReference type="PRINTS" id="PR00420">
    <property type="entry name" value="RNGMNOXGNASE"/>
</dbReference>
<dbReference type="KEGG" id="fgi:OP10G_4191"/>
<dbReference type="GO" id="GO:0004497">
    <property type="term" value="F:monooxygenase activity"/>
    <property type="evidence" value="ECO:0007669"/>
    <property type="project" value="InterPro"/>
</dbReference>
<reference evidence="2 3" key="1">
    <citation type="journal article" date="2014" name="PLoS ONE">
        <title>The first complete genome sequence of the class fimbriimonadia in the phylum armatimonadetes.</title>
        <authorList>
            <person name="Hu Z.Y."/>
            <person name="Wang Y.Z."/>
            <person name="Im W.T."/>
            <person name="Wang S.Y."/>
            <person name="Zhao G.P."/>
            <person name="Zheng H.J."/>
            <person name="Quan Z.X."/>
        </authorList>
    </citation>
    <scope>NUCLEOTIDE SEQUENCE [LARGE SCALE GENOMIC DNA]</scope>
    <source>
        <strain evidence="2">Gsoil 348</strain>
    </source>
</reference>
<dbReference type="Pfam" id="PF04820">
    <property type="entry name" value="Trp_halogenase"/>
    <property type="match status" value="2"/>
</dbReference>
<keyword evidence="3" id="KW-1185">Reference proteome</keyword>
<dbReference type="STRING" id="661478.OP10G_4191"/>
<evidence type="ECO:0000256" key="1">
    <source>
        <dbReference type="ARBA" id="ARBA00038396"/>
    </source>
</evidence>
<sequence length="571" mass="63632">MVEEVQNEYDVAIIGGGPAGATAGTLLKRYNPGLRVAIFEREVFPRDHIGESLLPPISAILDEMGCWDKVESANFPIKLGATYRWGRNPELWDFDFVPVEQFREEPRPAKFAGQRTATSFQVDRSVYDKILLDHAAEMGCDVHQAAKVAKVHREGDRVTALELEGGQSVTARYYIDASGNSGILRRAMGIECAYHPALQNIAIWDYWQNAEWAVKIGVGGTRIQVRSLPYGWIWFIPLGPTRTSIGLVVPVSYSKQSGKKPAELYAQALQDEPALAKLLANAKSEDLLKSTRDWSFLAERSVGENWFLIGESAGFADPILSAGVTMAHIAGQQVAYTVNEIEHRGDASWLKEQFSLRQRHRINTHIRFGDYWYTANSQLKELKEFTTQLAEASGLELTAEKAWDWIARGGFIDEDLAVGIGGFGLASLKESRHYLADLQFDSPLEKNNVFQLDLEGAGTKDRASYLEGRVGKTKCYVRGNRVLPIRGAFELLVQVLQHETRLQNILQAIMAVAQQRSSDRAFIQNVLPQVAPALEGMVNDGWVRASYDPREPLAQLNSGFPGFHRHQESAS</sequence>
<comment type="similarity">
    <text evidence="1">Belongs to the flavin-dependent halogenase family. Bacterial tryptophan halogenase subfamily.</text>
</comment>
<dbReference type="InterPro" id="IPR006905">
    <property type="entry name" value="Flavin_halogenase"/>
</dbReference>
<name>A0A068NYX0_FIMGI</name>
<dbReference type="SUPFAM" id="SSF51905">
    <property type="entry name" value="FAD/NAD(P)-binding domain"/>
    <property type="match status" value="1"/>
</dbReference>
<evidence type="ECO:0000313" key="2">
    <source>
        <dbReference type="EMBL" id="AIE87559.1"/>
    </source>
</evidence>
<proteinExistence type="inferred from homology"/>
<dbReference type="HOGENOM" id="CLU_024648_4_0_0"/>
<dbReference type="eggNOG" id="COG0644">
    <property type="taxonomic scope" value="Bacteria"/>
</dbReference>
<protein>
    <submittedName>
        <fullName evidence="2">Putative halogenase</fullName>
    </submittedName>
</protein>
<dbReference type="RefSeq" id="WP_025228546.1">
    <property type="nucleotide sequence ID" value="NZ_CP007139.1"/>
</dbReference>
<dbReference type="PANTHER" id="PTHR43747">
    <property type="entry name" value="FAD-BINDING PROTEIN"/>
    <property type="match status" value="1"/>
</dbReference>
<dbReference type="AlphaFoldDB" id="A0A068NYX0"/>
<gene>
    <name evidence="2" type="ORF">OP10G_4191</name>
</gene>
<evidence type="ECO:0000313" key="3">
    <source>
        <dbReference type="Proteomes" id="UP000027982"/>
    </source>
</evidence>
<dbReference type="InterPro" id="IPR036188">
    <property type="entry name" value="FAD/NAD-bd_sf"/>
</dbReference>
<organism evidence="2 3">
    <name type="scientific">Fimbriimonas ginsengisoli Gsoil 348</name>
    <dbReference type="NCBI Taxonomy" id="661478"/>
    <lineage>
        <taxon>Bacteria</taxon>
        <taxon>Bacillati</taxon>
        <taxon>Armatimonadota</taxon>
        <taxon>Fimbriimonadia</taxon>
        <taxon>Fimbriimonadales</taxon>
        <taxon>Fimbriimonadaceae</taxon>
        <taxon>Fimbriimonas</taxon>
    </lineage>
</organism>
<dbReference type="EMBL" id="CP007139">
    <property type="protein sequence ID" value="AIE87559.1"/>
    <property type="molecule type" value="Genomic_DNA"/>
</dbReference>
<dbReference type="InterPro" id="IPR050816">
    <property type="entry name" value="Flavin-dep_Halogenase_NPB"/>
</dbReference>
<dbReference type="OrthoDB" id="9806565at2"/>
<dbReference type="Proteomes" id="UP000027982">
    <property type="component" value="Chromosome"/>
</dbReference>